<dbReference type="AlphaFoldDB" id="A0A2J8M139"/>
<dbReference type="InterPro" id="IPR051437">
    <property type="entry name" value="TTLL_monoglycylase"/>
</dbReference>
<dbReference type="PANTHER" id="PTHR45870">
    <property type="entry name" value="TUBULIN MONOGLYCYLASE TTLL3"/>
    <property type="match status" value="1"/>
</dbReference>
<proteinExistence type="predicted"/>
<comment type="caution">
    <text evidence="4">The sequence shown here is derived from an EMBL/GenBank/DDBJ whole genome shotgun (WGS) entry which is preliminary data.</text>
</comment>
<protein>
    <submittedName>
        <fullName evidence="4">TTLL3 isoform 21</fullName>
    </submittedName>
</protein>
<dbReference type="GO" id="GO:0005524">
    <property type="term" value="F:ATP binding"/>
    <property type="evidence" value="ECO:0007669"/>
    <property type="project" value="UniProtKB-KW"/>
</dbReference>
<keyword evidence="3" id="KW-0067">ATP-binding</keyword>
<evidence type="ECO:0000256" key="1">
    <source>
        <dbReference type="ARBA" id="ARBA00022598"/>
    </source>
</evidence>
<keyword evidence="2" id="KW-0547">Nucleotide-binding</keyword>
<evidence type="ECO:0000313" key="5">
    <source>
        <dbReference type="Proteomes" id="UP000236370"/>
    </source>
</evidence>
<feature type="non-terminal residue" evidence="4">
    <location>
        <position position="1"/>
    </location>
</feature>
<accession>A0A2J8M139</accession>
<keyword evidence="1" id="KW-0436">Ligase</keyword>
<dbReference type="PANTHER" id="PTHR45870:SF1">
    <property type="entry name" value="TUBULIN MONOGLYCYLASE TTLL3"/>
    <property type="match status" value="1"/>
</dbReference>
<reference evidence="4 5" key="1">
    <citation type="submission" date="2017-12" db="EMBL/GenBank/DDBJ databases">
        <title>High-resolution comparative analysis of great ape genomes.</title>
        <authorList>
            <person name="Pollen A."/>
            <person name="Hastie A."/>
            <person name="Hormozdiari F."/>
            <person name="Dougherty M."/>
            <person name="Liu R."/>
            <person name="Chaisson M."/>
            <person name="Hoppe E."/>
            <person name="Hill C."/>
            <person name="Pang A."/>
            <person name="Hillier L."/>
            <person name="Baker C."/>
            <person name="Armstrong J."/>
            <person name="Shendure J."/>
            <person name="Paten B."/>
            <person name="Wilson R."/>
            <person name="Chao H."/>
            <person name="Schneider V."/>
            <person name="Ventura M."/>
            <person name="Kronenberg Z."/>
            <person name="Murali S."/>
            <person name="Gordon D."/>
            <person name="Cantsilieris S."/>
            <person name="Munson K."/>
            <person name="Nelson B."/>
            <person name="Raja A."/>
            <person name="Underwood J."/>
            <person name="Diekhans M."/>
            <person name="Fiddes I."/>
            <person name="Haussler D."/>
            <person name="Eichler E."/>
        </authorList>
    </citation>
    <scope>NUCLEOTIDE SEQUENCE [LARGE SCALE GENOMIC DNA]</scope>
    <source>
        <strain evidence="4">Yerkes chimp pedigree #C0471</strain>
    </source>
</reference>
<sequence>KFDDLDGTHALMSRMVQNETPYFIWTTRRDVLDCRFLSKDQMINHYARAGSFTTKRRGFTVLARMVSIS</sequence>
<evidence type="ECO:0000256" key="3">
    <source>
        <dbReference type="ARBA" id="ARBA00022840"/>
    </source>
</evidence>
<organism evidence="4 5">
    <name type="scientific">Pan troglodytes</name>
    <name type="common">Chimpanzee</name>
    <dbReference type="NCBI Taxonomy" id="9598"/>
    <lineage>
        <taxon>Eukaryota</taxon>
        <taxon>Metazoa</taxon>
        <taxon>Chordata</taxon>
        <taxon>Craniata</taxon>
        <taxon>Vertebrata</taxon>
        <taxon>Euteleostomi</taxon>
        <taxon>Mammalia</taxon>
        <taxon>Eutheria</taxon>
        <taxon>Euarchontoglires</taxon>
        <taxon>Primates</taxon>
        <taxon>Haplorrhini</taxon>
        <taxon>Catarrhini</taxon>
        <taxon>Hominidae</taxon>
        <taxon>Pan</taxon>
    </lineage>
</organism>
<dbReference type="Proteomes" id="UP000236370">
    <property type="component" value="Unassembled WGS sequence"/>
</dbReference>
<gene>
    <name evidence="4" type="ORF">CK820_G0025220</name>
</gene>
<dbReference type="GO" id="GO:0016874">
    <property type="term" value="F:ligase activity"/>
    <property type="evidence" value="ECO:0007669"/>
    <property type="project" value="UniProtKB-KW"/>
</dbReference>
<name>A0A2J8M139_PANTR</name>
<evidence type="ECO:0000313" key="4">
    <source>
        <dbReference type="EMBL" id="PNI53198.1"/>
    </source>
</evidence>
<dbReference type="EMBL" id="NBAG03000274">
    <property type="protein sequence ID" value="PNI53198.1"/>
    <property type="molecule type" value="Genomic_DNA"/>
</dbReference>
<evidence type="ECO:0000256" key="2">
    <source>
        <dbReference type="ARBA" id="ARBA00022741"/>
    </source>
</evidence>